<organism evidence="10 11">
    <name type="scientific">candidate division WWE3 bacterium RBG_16_37_10</name>
    <dbReference type="NCBI Taxonomy" id="1802610"/>
    <lineage>
        <taxon>Bacteria</taxon>
        <taxon>Katanobacteria</taxon>
    </lineage>
</organism>
<dbReference type="PANTHER" id="PTHR45663">
    <property type="entry name" value="GEO12009P1"/>
    <property type="match status" value="1"/>
</dbReference>
<dbReference type="EMBL" id="MEUT01000047">
    <property type="protein sequence ID" value="OGC49608.1"/>
    <property type="molecule type" value="Genomic_DNA"/>
</dbReference>
<comment type="caution">
    <text evidence="10">The sequence shown here is derived from an EMBL/GenBank/DDBJ whole genome shotgun (WGS) entry which is preliminary data.</text>
</comment>
<dbReference type="SUPFAM" id="SSF52833">
    <property type="entry name" value="Thioredoxin-like"/>
    <property type="match status" value="1"/>
</dbReference>
<name>A0A1F4UXE8_UNCKA</name>
<protein>
    <recommendedName>
        <fullName evidence="6">Thioredoxin</fullName>
    </recommendedName>
</protein>
<feature type="active site" description="Nucleophile" evidence="7">
    <location>
        <position position="15"/>
    </location>
</feature>
<evidence type="ECO:0000256" key="6">
    <source>
        <dbReference type="NCBIfam" id="TIGR01068"/>
    </source>
</evidence>
<dbReference type="Proteomes" id="UP000177371">
    <property type="component" value="Unassembled WGS sequence"/>
</dbReference>
<evidence type="ECO:0000256" key="1">
    <source>
        <dbReference type="ARBA" id="ARBA00008987"/>
    </source>
</evidence>
<evidence type="ECO:0000256" key="4">
    <source>
        <dbReference type="ARBA" id="ARBA00023157"/>
    </source>
</evidence>
<keyword evidence="5 8" id="KW-0676">Redox-active center</keyword>
<proteinExistence type="inferred from homology"/>
<dbReference type="PIRSF" id="PIRSF000077">
    <property type="entry name" value="Thioredoxin"/>
    <property type="match status" value="1"/>
</dbReference>
<evidence type="ECO:0000313" key="11">
    <source>
        <dbReference type="Proteomes" id="UP000177371"/>
    </source>
</evidence>
<dbReference type="PROSITE" id="PS51352">
    <property type="entry name" value="THIOREDOXIN_2"/>
    <property type="match status" value="1"/>
</dbReference>
<dbReference type="InterPro" id="IPR036249">
    <property type="entry name" value="Thioredoxin-like_sf"/>
</dbReference>
<evidence type="ECO:0000256" key="5">
    <source>
        <dbReference type="ARBA" id="ARBA00023284"/>
    </source>
</evidence>
<keyword evidence="2" id="KW-0813">Transport</keyword>
<dbReference type="PROSITE" id="PS00194">
    <property type="entry name" value="THIOREDOXIN_1"/>
    <property type="match status" value="1"/>
</dbReference>
<evidence type="ECO:0000256" key="3">
    <source>
        <dbReference type="ARBA" id="ARBA00022982"/>
    </source>
</evidence>
<evidence type="ECO:0000313" key="10">
    <source>
        <dbReference type="EMBL" id="OGC49608.1"/>
    </source>
</evidence>
<dbReference type="InterPro" id="IPR013766">
    <property type="entry name" value="Thioredoxin_domain"/>
</dbReference>
<dbReference type="NCBIfam" id="TIGR01068">
    <property type="entry name" value="thioredoxin"/>
    <property type="match status" value="1"/>
</dbReference>
<dbReference type="STRING" id="1802610.A2W32_00855"/>
<dbReference type="AlphaFoldDB" id="A0A1F4UXE8"/>
<dbReference type="Gene3D" id="3.40.30.10">
    <property type="entry name" value="Glutaredoxin"/>
    <property type="match status" value="1"/>
</dbReference>
<keyword evidence="4 8" id="KW-1015">Disulfide bond</keyword>
<dbReference type="InterPro" id="IPR005746">
    <property type="entry name" value="Thioredoxin"/>
</dbReference>
<feature type="site" description="Contributes to redox potential value" evidence="7">
    <location>
        <position position="14"/>
    </location>
</feature>
<feature type="active site" description="Nucleophile" evidence="7">
    <location>
        <position position="12"/>
    </location>
</feature>
<reference evidence="10 11" key="1">
    <citation type="journal article" date="2016" name="Nat. Commun.">
        <title>Thousands of microbial genomes shed light on interconnected biogeochemical processes in an aquifer system.</title>
        <authorList>
            <person name="Anantharaman K."/>
            <person name="Brown C.T."/>
            <person name="Hug L.A."/>
            <person name="Sharon I."/>
            <person name="Castelle C.J."/>
            <person name="Probst A.J."/>
            <person name="Thomas B.C."/>
            <person name="Singh A."/>
            <person name="Wilkins M.J."/>
            <person name="Karaoz U."/>
            <person name="Brodie E.L."/>
            <person name="Williams K.H."/>
            <person name="Hubbard S.S."/>
            <person name="Banfield J.F."/>
        </authorList>
    </citation>
    <scope>NUCLEOTIDE SEQUENCE [LARGE SCALE GENOMIC DNA]</scope>
</reference>
<dbReference type="InterPro" id="IPR017937">
    <property type="entry name" value="Thioredoxin_CS"/>
</dbReference>
<feature type="site" description="Contributes to redox potential value" evidence="7">
    <location>
        <position position="13"/>
    </location>
</feature>
<evidence type="ECO:0000256" key="2">
    <source>
        <dbReference type="ARBA" id="ARBA00022448"/>
    </source>
</evidence>
<accession>A0A1F4UXE8</accession>
<dbReference type="PANTHER" id="PTHR45663:SF11">
    <property type="entry name" value="GEO12009P1"/>
    <property type="match status" value="1"/>
</dbReference>
<evidence type="ECO:0000259" key="9">
    <source>
        <dbReference type="PROSITE" id="PS51352"/>
    </source>
</evidence>
<dbReference type="PRINTS" id="PR00421">
    <property type="entry name" value="THIOREDOXIN"/>
</dbReference>
<feature type="site" description="Deprotonates C-terminal active site Cys" evidence="7">
    <location>
        <position position="6"/>
    </location>
</feature>
<keyword evidence="3" id="KW-0249">Electron transport</keyword>
<comment type="similarity">
    <text evidence="1">Belongs to the thioredoxin family.</text>
</comment>
<dbReference type="GO" id="GO:0015035">
    <property type="term" value="F:protein-disulfide reductase activity"/>
    <property type="evidence" value="ECO:0007669"/>
    <property type="project" value="UniProtKB-UniRule"/>
</dbReference>
<feature type="disulfide bond" description="Redox-active" evidence="8">
    <location>
        <begin position="12"/>
        <end position="15"/>
    </location>
</feature>
<dbReference type="GO" id="GO:0005737">
    <property type="term" value="C:cytoplasm"/>
    <property type="evidence" value="ECO:0007669"/>
    <property type="project" value="TreeGrafter"/>
</dbReference>
<gene>
    <name evidence="10" type="ORF">A2W32_00855</name>
</gene>
<evidence type="ECO:0000256" key="7">
    <source>
        <dbReference type="PIRSR" id="PIRSR000077-1"/>
    </source>
</evidence>
<dbReference type="CDD" id="cd02947">
    <property type="entry name" value="TRX_family"/>
    <property type="match status" value="1"/>
</dbReference>
<feature type="domain" description="Thioredoxin" evidence="9">
    <location>
        <begin position="1"/>
        <end position="87"/>
    </location>
</feature>
<evidence type="ECO:0000256" key="8">
    <source>
        <dbReference type="PIRSR" id="PIRSR000077-4"/>
    </source>
</evidence>
<sequence length="87" mass="9908">MIQLLDFYADWCGPCQVMKPIFKEIEKDYEGKVEFKTVDVETNGQTASQYGVMSIPTFVVVKDNKEVSRKVGAMPKDVLKSWIDSNL</sequence>
<dbReference type="Pfam" id="PF00085">
    <property type="entry name" value="Thioredoxin"/>
    <property type="match status" value="1"/>
</dbReference>